<dbReference type="PANTHER" id="PTHR45700">
    <property type="entry name" value="UBIQUITIN-PROTEIN LIGASE E3C"/>
    <property type="match status" value="1"/>
</dbReference>
<dbReference type="EC" id="2.3.2.26" evidence="2"/>
<evidence type="ECO:0000256" key="4">
    <source>
        <dbReference type="ARBA" id="ARBA00022786"/>
    </source>
</evidence>
<dbReference type="OrthoDB" id="5981550at2759"/>
<evidence type="ECO:0000256" key="2">
    <source>
        <dbReference type="ARBA" id="ARBA00012485"/>
    </source>
</evidence>
<dbReference type="EMBL" id="CACRXK020015924">
    <property type="protein sequence ID" value="CAB4029070.1"/>
    <property type="molecule type" value="Genomic_DNA"/>
</dbReference>
<dbReference type="Pfam" id="PF00632">
    <property type="entry name" value="HECT"/>
    <property type="match status" value="1"/>
</dbReference>
<dbReference type="GO" id="GO:0061630">
    <property type="term" value="F:ubiquitin protein ligase activity"/>
    <property type="evidence" value="ECO:0007669"/>
    <property type="project" value="UniProtKB-EC"/>
</dbReference>
<dbReference type="Proteomes" id="UP001152795">
    <property type="component" value="Unassembled WGS sequence"/>
</dbReference>
<feature type="non-terminal residue" evidence="6">
    <location>
        <position position="1"/>
    </location>
</feature>
<evidence type="ECO:0000259" key="5">
    <source>
        <dbReference type="PROSITE" id="PS50237"/>
    </source>
</evidence>
<keyword evidence="6" id="KW-0436">Ligase</keyword>
<name>A0A7D9JGX3_PARCT</name>
<accession>A0A7D9JGX3</accession>
<keyword evidence="3" id="KW-0808">Transferase</keyword>
<dbReference type="Gene3D" id="3.30.2410.10">
    <property type="entry name" value="Hect, E3 ligase catalytic domain"/>
    <property type="match status" value="1"/>
</dbReference>
<dbReference type="InterPro" id="IPR000569">
    <property type="entry name" value="HECT_dom"/>
</dbReference>
<reference evidence="6" key="1">
    <citation type="submission" date="2020-04" db="EMBL/GenBank/DDBJ databases">
        <authorList>
            <person name="Alioto T."/>
            <person name="Alioto T."/>
            <person name="Gomez Garrido J."/>
        </authorList>
    </citation>
    <scope>NUCLEOTIDE SEQUENCE</scope>
    <source>
        <strain evidence="6">A484AB</strain>
    </source>
</reference>
<evidence type="ECO:0000256" key="1">
    <source>
        <dbReference type="ARBA" id="ARBA00000885"/>
    </source>
</evidence>
<dbReference type="GO" id="GO:0016874">
    <property type="term" value="F:ligase activity"/>
    <property type="evidence" value="ECO:0007669"/>
    <property type="project" value="UniProtKB-KW"/>
</dbReference>
<dbReference type="InterPro" id="IPR044611">
    <property type="entry name" value="E3A/B/C-like"/>
</dbReference>
<dbReference type="SMART" id="SM00119">
    <property type="entry name" value="HECTc"/>
    <property type="match status" value="1"/>
</dbReference>
<comment type="caution">
    <text evidence="6">The sequence shown here is derived from an EMBL/GenBank/DDBJ whole genome shotgun (WGS) entry which is preliminary data.</text>
</comment>
<dbReference type="PROSITE" id="PS50237">
    <property type="entry name" value="HECT"/>
    <property type="match status" value="1"/>
</dbReference>
<evidence type="ECO:0000313" key="6">
    <source>
        <dbReference type="EMBL" id="CAB4029070.1"/>
    </source>
</evidence>
<keyword evidence="7" id="KW-1185">Reference proteome</keyword>
<sequence length="135" mass="15219">VCDVSCLKLVHPEELELLICGCPHIDFTSIEESTSYDNGFSKTHPIILAFWDIVHTMNEDDKKRLLSFVTGNDRVPLKGLSNVAFHIIKQGEDSEKLPTALTCFNQLMFPEYGSKEKLRSRLFLAIQNSKGFGLS</sequence>
<dbReference type="SUPFAM" id="SSF56204">
    <property type="entry name" value="Hect, E3 ligase catalytic domain"/>
    <property type="match status" value="1"/>
</dbReference>
<evidence type="ECO:0000256" key="3">
    <source>
        <dbReference type="ARBA" id="ARBA00022679"/>
    </source>
</evidence>
<organism evidence="6 7">
    <name type="scientific">Paramuricea clavata</name>
    <name type="common">Red gorgonian</name>
    <name type="synonym">Violescent sea-whip</name>
    <dbReference type="NCBI Taxonomy" id="317549"/>
    <lineage>
        <taxon>Eukaryota</taxon>
        <taxon>Metazoa</taxon>
        <taxon>Cnidaria</taxon>
        <taxon>Anthozoa</taxon>
        <taxon>Octocorallia</taxon>
        <taxon>Malacalcyonacea</taxon>
        <taxon>Plexauridae</taxon>
        <taxon>Paramuricea</taxon>
    </lineage>
</organism>
<keyword evidence="4" id="KW-0833">Ubl conjugation pathway</keyword>
<dbReference type="AlphaFoldDB" id="A0A7D9JGX3"/>
<dbReference type="FunFam" id="3.30.2410.10:FF:000003">
    <property type="entry name" value="probable E3 ubiquitin-protein ligase HERC4 isoform X1"/>
    <property type="match status" value="1"/>
</dbReference>
<dbReference type="InterPro" id="IPR035983">
    <property type="entry name" value="Hect_E3_ubiquitin_ligase"/>
</dbReference>
<protein>
    <recommendedName>
        <fullName evidence="2">HECT-type E3 ubiquitin transferase</fullName>
        <ecNumber evidence="2">2.3.2.26</ecNumber>
    </recommendedName>
</protein>
<dbReference type="PANTHER" id="PTHR45700:SF8">
    <property type="entry name" value="HECT-TYPE E3 UBIQUITIN TRANSFERASE"/>
    <property type="match status" value="1"/>
</dbReference>
<proteinExistence type="predicted"/>
<evidence type="ECO:0000313" key="7">
    <source>
        <dbReference type="Proteomes" id="UP001152795"/>
    </source>
</evidence>
<gene>
    <name evidence="6" type="ORF">PACLA_8A081481</name>
</gene>
<comment type="catalytic activity">
    <reaction evidence="1">
        <text>S-ubiquitinyl-[E2 ubiquitin-conjugating enzyme]-L-cysteine + [acceptor protein]-L-lysine = [E2 ubiquitin-conjugating enzyme]-L-cysteine + N(6)-ubiquitinyl-[acceptor protein]-L-lysine.</text>
        <dbReference type="EC" id="2.3.2.26"/>
    </reaction>
</comment>
<feature type="domain" description="HECT" evidence="5">
    <location>
        <begin position="1"/>
        <end position="135"/>
    </location>
</feature>
<dbReference type="GO" id="GO:0000209">
    <property type="term" value="P:protein polyubiquitination"/>
    <property type="evidence" value="ECO:0007669"/>
    <property type="project" value="InterPro"/>
</dbReference>